<dbReference type="EMBL" id="LPUF01000001">
    <property type="protein sequence ID" value="OQK16644.1"/>
    <property type="molecule type" value="Genomic_DNA"/>
</dbReference>
<protein>
    <recommendedName>
        <fullName evidence="2">SHOCT domain-containing protein</fullName>
    </recommendedName>
</protein>
<dbReference type="OrthoDB" id="7596142at2"/>
<dbReference type="AlphaFoldDB" id="A0A1V8M523"/>
<reference evidence="3 4" key="1">
    <citation type="submission" date="2015-12" db="EMBL/GenBank/DDBJ databases">
        <authorList>
            <person name="Shamseldin A."/>
            <person name="Moawad H."/>
            <person name="Abd El-Rahim W.M."/>
            <person name="Sadowsky M.J."/>
        </authorList>
    </citation>
    <scope>NUCLEOTIDE SEQUENCE [LARGE SCALE GENOMIC DNA]</scope>
    <source>
        <strain evidence="3 4">WF1</strain>
    </source>
</reference>
<comment type="caution">
    <text evidence="3">The sequence shown here is derived from an EMBL/GenBank/DDBJ whole genome shotgun (WGS) entry which is preliminary data.</text>
</comment>
<dbReference type="STRING" id="1420851.AU255_01695"/>
<proteinExistence type="predicted"/>
<dbReference type="RefSeq" id="WP_080521269.1">
    <property type="nucleotide sequence ID" value="NZ_LPUF01000001.1"/>
</dbReference>
<name>A0A1V8M523_9GAMM</name>
<accession>A0A1V8M523</accession>
<organism evidence="3 4">
    <name type="scientific">Methyloprofundus sedimenti</name>
    <dbReference type="NCBI Taxonomy" id="1420851"/>
    <lineage>
        <taxon>Bacteria</taxon>
        <taxon>Pseudomonadati</taxon>
        <taxon>Pseudomonadota</taxon>
        <taxon>Gammaproteobacteria</taxon>
        <taxon>Methylococcales</taxon>
        <taxon>Methylococcaceae</taxon>
        <taxon>Methyloprofundus</taxon>
    </lineage>
</organism>
<feature type="transmembrane region" description="Helical" evidence="1">
    <location>
        <begin position="7"/>
        <end position="31"/>
    </location>
</feature>
<keyword evidence="1" id="KW-0812">Transmembrane</keyword>
<feature type="transmembrane region" description="Helical" evidence="1">
    <location>
        <begin position="43"/>
        <end position="62"/>
    </location>
</feature>
<evidence type="ECO:0000313" key="4">
    <source>
        <dbReference type="Proteomes" id="UP000191980"/>
    </source>
</evidence>
<gene>
    <name evidence="3" type="ORF">AU255_01695</name>
</gene>
<dbReference type="Proteomes" id="UP000191980">
    <property type="component" value="Unassembled WGS sequence"/>
</dbReference>
<sequence>MPLLHMLWLMFLFFLMLAWIWVIIGVISDIFRSKDLGGWGKGFWALFIIIIPWLGVLCYLIVRGSGMQERSLHMLVESEKMQRAYIKEAAGASVADEIAKLADLRDKGIVTEEEFKVHKAKLLA</sequence>
<evidence type="ECO:0000259" key="2">
    <source>
        <dbReference type="Pfam" id="PF09851"/>
    </source>
</evidence>
<keyword evidence="1" id="KW-1133">Transmembrane helix</keyword>
<evidence type="ECO:0000313" key="3">
    <source>
        <dbReference type="EMBL" id="OQK16644.1"/>
    </source>
</evidence>
<keyword evidence="1" id="KW-0472">Membrane</keyword>
<feature type="domain" description="SHOCT" evidence="2">
    <location>
        <begin position="96"/>
        <end position="123"/>
    </location>
</feature>
<evidence type="ECO:0000256" key="1">
    <source>
        <dbReference type="SAM" id="Phobius"/>
    </source>
</evidence>
<dbReference type="InterPro" id="IPR018649">
    <property type="entry name" value="SHOCT"/>
</dbReference>
<dbReference type="Pfam" id="PF09851">
    <property type="entry name" value="SHOCT"/>
    <property type="match status" value="1"/>
</dbReference>
<keyword evidence="4" id="KW-1185">Reference proteome</keyword>